<dbReference type="AlphaFoldDB" id="A0A0X3V6K9"/>
<gene>
    <name evidence="2" type="ORF">ADL12_13480</name>
</gene>
<dbReference type="Pfam" id="PF13560">
    <property type="entry name" value="HTH_31"/>
    <property type="match status" value="1"/>
</dbReference>
<keyword evidence="3" id="KW-1185">Reference proteome</keyword>
<proteinExistence type="predicted"/>
<accession>A0A0X3V6K9</accession>
<dbReference type="EMBL" id="LLZG01000081">
    <property type="protein sequence ID" value="KUL40264.1"/>
    <property type="molecule type" value="Genomic_DNA"/>
</dbReference>
<evidence type="ECO:0000259" key="1">
    <source>
        <dbReference type="PROSITE" id="PS50943"/>
    </source>
</evidence>
<name>A0A0X3V6K9_9ACTN</name>
<evidence type="ECO:0000313" key="3">
    <source>
        <dbReference type="Proteomes" id="UP000053923"/>
    </source>
</evidence>
<reference evidence="3" key="1">
    <citation type="submission" date="2015-10" db="EMBL/GenBank/DDBJ databases">
        <authorList>
            <person name="Ju K.-S."/>
            <person name="Doroghazi J.R."/>
            <person name="Metcalf W.W."/>
        </authorList>
    </citation>
    <scope>NUCLEOTIDE SEQUENCE [LARGE SCALE GENOMIC DNA]</scope>
    <source>
        <strain evidence="3">NRRL 3151</strain>
    </source>
</reference>
<dbReference type="Pfam" id="PF19054">
    <property type="entry name" value="DUF5753"/>
    <property type="match status" value="1"/>
</dbReference>
<dbReference type="SMART" id="SM00530">
    <property type="entry name" value="HTH_XRE"/>
    <property type="match status" value="1"/>
</dbReference>
<organism evidence="2 3">
    <name type="scientific">Streptomyces regalis</name>
    <dbReference type="NCBI Taxonomy" id="68262"/>
    <lineage>
        <taxon>Bacteria</taxon>
        <taxon>Bacillati</taxon>
        <taxon>Actinomycetota</taxon>
        <taxon>Actinomycetes</taxon>
        <taxon>Kitasatosporales</taxon>
        <taxon>Streptomycetaceae</taxon>
        <taxon>Streptomyces</taxon>
    </lineage>
</organism>
<dbReference type="GO" id="GO:0003677">
    <property type="term" value="F:DNA binding"/>
    <property type="evidence" value="ECO:0007669"/>
    <property type="project" value="UniProtKB-KW"/>
</dbReference>
<sequence length="283" mass="32073">MALRSEPTARQMRLAVELRRLRDSAGLATREAAALLGVSAPQISQIEAALAGVSEKRLRRLAANYACPDAELINALVVMATDRTRGWWEDYRGILPTQFLDLSELEHYASYRRDVDFLHVPGLLQTENYARSLFSYVNPEFPDSEVERWVEHRMKRQIIIEHPDPIPYETVIHEAALRIRTGDRATARTQLARILELSEADHVTVRVIPFELDGFGGAGSTMVYVGGPVSKLDTVVRDGPNGPVFIDAEAQLSRYRTLFRRVEAVSLEPERSRDFIYRLVKEL</sequence>
<feature type="domain" description="HTH cro/C1-type" evidence="1">
    <location>
        <begin position="18"/>
        <end position="72"/>
    </location>
</feature>
<dbReference type="OrthoDB" id="3462393at2"/>
<dbReference type="PROSITE" id="PS50943">
    <property type="entry name" value="HTH_CROC1"/>
    <property type="match status" value="1"/>
</dbReference>
<protein>
    <submittedName>
        <fullName evidence="2">DNA-binding protein</fullName>
    </submittedName>
</protein>
<dbReference type="InterPro" id="IPR010982">
    <property type="entry name" value="Lambda_DNA-bd_dom_sf"/>
</dbReference>
<evidence type="ECO:0000313" key="2">
    <source>
        <dbReference type="EMBL" id="KUL40264.1"/>
    </source>
</evidence>
<dbReference type="InterPro" id="IPR001387">
    <property type="entry name" value="Cro/C1-type_HTH"/>
</dbReference>
<dbReference type="SUPFAM" id="SSF47413">
    <property type="entry name" value="lambda repressor-like DNA-binding domains"/>
    <property type="match status" value="1"/>
</dbReference>
<keyword evidence="2" id="KW-0238">DNA-binding</keyword>
<dbReference type="InterPro" id="IPR043917">
    <property type="entry name" value="DUF5753"/>
</dbReference>
<dbReference type="RefSeq" id="WP_062701957.1">
    <property type="nucleotide sequence ID" value="NZ_LLZG01000081.1"/>
</dbReference>
<dbReference type="Gene3D" id="1.10.260.40">
    <property type="entry name" value="lambda repressor-like DNA-binding domains"/>
    <property type="match status" value="1"/>
</dbReference>
<dbReference type="Proteomes" id="UP000053923">
    <property type="component" value="Unassembled WGS sequence"/>
</dbReference>
<comment type="caution">
    <text evidence="2">The sequence shown here is derived from an EMBL/GenBank/DDBJ whole genome shotgun (WGS) entry which is preliminary data.</text>
</comment>
<dbReference type="CDD" id="cd00093">
    <property type="entry name" value="HTH_XRE"/>
    <property type="match status" value="1"/>
</dbReference>